<organism evidence="1 2">
    <name type="scientific">Pseudomonas fontis</name>
    <dbReference type="NCBI Taxonomy" id="2942633"/>
    <lineage>
        <taxon>Bacteria</taxon>
        <taxon>Pseudomonadati</taxon>
        <taxon>Pseudomonadota</taxon>
        <taxon>Gammaproteobacteria</taxon>
        <taxon>Pseudomonadales</taxon>
        <taxon>Pseudomonadaceae</taxon>
        <taxon>Pseudomonas</taxon>
    </lineage>
</organism>
<dbReference type="RefSeq" id="WP_273910116.1">
    <property type="nucleotide sequence ID" value="NZ_JAMDGX010000022.1"/>
</dbReference>
<name>A0ABT5NXK8_9PSED</name>
<sequence>MIEQLNASVDQFFASGRLPVIGDPPTFEPRRVRPIAADALAGTGKQVTPKPGSRAELSLARELAKSLSFGEAIEASGIPRTRLLQLSKAHLITFQASSTERRARDAARQKREARISGHCEQLRALAGTGITRHEAAKQIGISYELLVRLLDDHGINLPARGRLK</sequence>
<dbReference type="EMBL" id="JAMDGY010000071">
    <property type="protein sequence ID" value="MDD0992925.1"/>
    <property type="molecule type" value="Genomic_DNA"/>
</dbReference>
<accession>A0ABT5NXK8</accession>
<evidence type="ECO:0000313" key="1">
    <source>
        <dbReference type="EMBL" id="MDD0992925.1"/>
    </source>
</evidence>
<comment type="caution">
    <text evidence="1">The sequence shown here is derived from an EMBL/GenBank/DDBJ whole genome shotgun (WGS) entry which is preliminary data.</text>
</comment>
<keyword evidence="2" id="KW-1185">Reference proteome</keyword>
<gene>
    <name evidence="1" type="ORF">M5G11_20550</name>
</gene>
<dbReference type="Proteomes" id="UP001148203">
    <property type="component" value="Unassembled WGS sequence"/>
</dbReference>
<evidence type="ECO:0000313" key="2">
    <source>
        <dbReference type="Proteomes" id="UP001148203"/>
    </source>
</evidence>
<reference evidence="1 2" key="1">
    <citation type="submission" date="2022-05" db="EMBL/GenBank/DDBJ databases">
        <title>Novel Pseudomonas spp. Isolated from a Rainbow Trout Aquaculture Facility.</title>
        <authorList>
            <person name="Testerman T."/>
            <person name="Graf J."/>
        </authorList>
    </citation>
    <scope>NUCLEOTIDE SEQUENCE [LARGE SCALE GENOMIC DNA]</scope>
    <source>
        <strain evidence="1 2">ID681</strain>
    </source>
</reference>
<protein>
    <submittedName>
        <fullName evidence="1">Uncharacterized protein</fullName>
    </submittedName>
</protein>
<proteinExistence type="predicted"/>